<dbReference type="PANTHER" id="PTHR33499">
    <property type="entry name" value="OS12G0282400 PROTEIN-RELATED"/>
    <property type="match status" value="1"/>
</dbReference>
<dbReference type="PANTHER" id="PTHR33499:SF27">
    <property type="entry name" value="TRANSPOSASE TNP1_EN_SPM-LIKE DOMAIN-CONTAINING PROTEIN"/>
    <property type="match status" value="1"/>
</dbReference>
<keyword evidence="2" id="KW-1185">Reference proteome</keyword>
<sequence length="78" mass="9559">MWYKVKDKFEVHGGLLERKLQGFVISTMQRLFTAWKAQLRIFYYSNNIDQDRLSHRPEDVELEDCKYLVKYFCSEKFK</sequence>
<evidence type="ECO:0000313" key="1">
    <source>
        <dbReference type="EMBL" id="MCD7448937.1"/>
    </source>
</evidence>
<dbReference type="Proteomes" id="UP000823775">
    <property type="component" value="Unassembled WGS sequence"/>
</dbReference>
<reference evidence="1 2" key="1">
    <citation type="journal article" date="2021" name="BMC Genomics">
        <title>Datura genome reveals duplications of psychoactive alkaloid biosynthetic genes and high mutation rate following tissue culture.</title>
        <authorList>
            <person name="Rajewski A."/>
            <person name="Carter-House D."/>
            <person name="Stajich J."/>
            <person name="Litt A."/>
        </authorList>
    </citation>
    <scope>NUCLEOTIDE SEQUENCE [LARGE SCALE GENOMIC DNA]</scope>
    <source>
        <strain evidence="1">AR-01</strain>
    </source>
</reference>
<proteinExistence type="predicted"/>
<name>A0ABS8RQB6_DATST</name>
<gene>
    <name evidence="1" type="ORF">HAX54_047549</name>
</gene>
<feature type="non-terminal residue" evidence="1">
    <location>
        <position position="78"/>
    </location>
</feature>
<accession>A0ABS8RQB6</accession>
<dbReference type="EMBL" id="JACEIK010000077">
    <property type="protein sequence ID" value="MCD7448937.1"/>
    <property type="molecule type" value="Genomic_DNA"/>
</dbReference>
<evidence type="ECO:0000313" key="2">
    <source>
        <dbReference type="Proteomes" id="UP000823775"/>
    </source>
</evidence>
<comment type="caution">
    <text evidence="1">The sequence shown here is derived from an EMBL/GenBank/DDBJ whole genome shotgun (WGS) entry which is preliminary data.</text>
</comment>
<organism evidence="1 2">
    <name type="scientific">Datura stramonium</name>
    <name type="common">Jimsonweed</name>
    <name type="synonym">Common thornapple</name>
    <dbReference type="NCBI Taxonomy" id="4076"/>
    <lineage>
        <taxon>Eukaryota</taxon>
        <taxon>Viridiplantae</taxon>
        <taxon>Streptophyta</taxon>
        <taxon>Embryophyta</taxon>
        <taxon>Tracheophyta</taxon>
        <taxon>Spermatophyta</taxon>
        <taxon>Magnoliopsida</taxon>
        <taxon>eudicotyledons</taxon>
        <taxon>Gunneridae</taxon>
        <taxon>Pentapetalae</taxon>
        <taxon>asterids</taxon>
        <taxon>lamiids</taxon>
        <taxon>Solanales</taxon>
        <taxon>Solanaceae</taxon>
        <taxon>Solanoideae</taxon>
        <taxon>Datureae</taxon>
        <taxon>Datura</taxon>
    </lineage>
</organism>
<protein>
    <submittedName>
        <fullName evidence="1">Uncharacterized protein</fullName>
    </submittedName>
</protein>